<dbReference type="InterPro" id="IPR001680">
    <property type="entry name" value="WD40_rpt"/>
</dbReference>
<accession>A0A9P6UXP8</accession>
<keyword evidence="1 3" id="KW-0853">WD repeat</keyword>
<dbReference type="InterPro" id="IPR006594">
    <property type="entry name" value="LisH"/>
</dbReference>
<dbReference type="InterPro" id="IPR036322">
    <property type="entry name" value="WD40_repeat_dom_sf"/>
</dbReference>
<keyword evidence="7" id="KW-1185">Reference proteome</keyword>
<feature type="region of interest" description="Disordered" evidence="4">
    <location>
        <begin position="1"/>
        <end position="33"/>
    </location>
</feature>
<dbReference type="Pfam" id="PF21889">
    <property type="entry name" value="TPR1-like_2nd"/>
    <property type="match status" value="1"/>
</dbReference>
<sequence length="458" mass="51803">MKLEAGARPQHNGNHVVSAEDRNGSSSTSTNIHGIEADEITPLGFSRHELVRLMVQSLQSLGYRKSAQELEEESGFQLESPTVTRFRKCVLEGRWDELEQLTEKLDLDPAHQVSVKFLIREQKFLELLETRQIKNALMVLRSELTPLNQNMERVHTLTSYMMSSSAEDLRQRSDWDGANGTSRQLLLTALQKYISPAIMVPENRLETMLKQAVEMQTKNCFYHDTRNPSNSLYSDHVCDKTGIPSVSRKVLNGHLNEVWYISFSHDGKYLASASADNRIIVWDLETSAGDSLRSWQFPVRDLTVSADGKTLVAMGGTIIRVISLEDLSEISKLEETDGITAVSLSKDGKYLLVNTSLQPVQQPIHREIHLWSLVEGRIVRNYSGYKQGRFVIRSCFGGWDERFVISGSEDSKVYIWHRENGNLLQTLDGHLKAVTMVAWNPTNPTMFASASDDNTIRM</sequence>
<dbReference type="InterPro" id="IPR051350">
    <property type="entry name" value="WD_repeat-ST_regulator"/>
</dbReference>
<dbReference type="SMART" id="SM00320">
    <property type="entry name" value="WD40"/>
    <property type="match status" value="4"/>
</dbReference>
<evidence type="ECO:0000313" key="6">
    <source>
        <dbReference type="EMBL" id="KAG0324155.1"/>
    </source>
</evidence>
<dbReference type="AlphaFoldDB" id="A0A9P6UXP8"/>
<evidence type="ECO:0000256" key="2">
    <source>
        <dbReference type="ARBA" id="ARBA00022737"/>
    </source>
</evidence>
<gene>
    <name evidence="6" type="ORF">BGZ99_002163</name>
</gene>
<dbReference type="SMART" id="SM00667">
    <property type="entry name" value="LisH"/>
    <property type="match status" value="1"/>
</dbReference>
<dbReference type="InterPro" id="IPR015943">
    <property type="entry name" value="WD40/YVTN_repeat-like_dom_sf"/>
</dbReference>
<keyword evidence="2" id="KW-0677">Repeat</keyword>
<dbReference type="EMBL" id="JAAAIP010000161">
    <property type="protein sequence ID" value="KAG0324155.1"/>
    <property type="molecule type" value="Genomic_DNA"/>
</dbReference>
<evidence type="ECO:0000259" key="5">
    <source>
        <dbReference type="PROSITE" id="PS50897"/>
    </source>
</evidence>
<dbReference type="PROSITE" id="PS50082">
    <property type="entry name" value="WD_REPEATS_2"/>
    <property type="match status" value="3"/>
</dbReference>
<dbReference type="PANTHER" id="PTHR22838">
    <property type="entry name" value="WD REPEAT PROTEIN 26-RELATED"/>
    <property type="match status" value="1"/>
</dbReference>
<evidence type="ECO:0000256" key="3">
    <source>
        <dbReference type="PROSITE-ProRule" id="PRU00221"/>
    </source>
</evidence>
<reference evidence="6" key="1">
    <citation type="journal article" date="2020" name="Fungal Divers.">
        <title>Resolving the Mortierellaceae phylogeny through synthesis of multi-gene phylogenetics and phylogenomics.</title>
        <authorList>
            <person name="Vandepol N."/>
            <person name="Liber J."/>
            <person name="Desiro A."/>
            <person name="Na H."/>
            <person name="Kennedy M."/>
            <person name="Barry K."/>
            <person name="Grigoriev I.V."/>
            <person name="Miller A.N."/>
            <person name="O'Donnell K."/>
            <person name="Stajich J.E."/>
            <person name="Bonito G."/>
        </authorList>
    </citation>
    <scope>NUCLEOTIDE SEQUENCE</scope>
    <source>
        <strain evidence="6">REB-010B</strain>
    </source>
</reference>
<dbReference type="GO" id="GO:0034657">
    <property type="term" value="C:GID complex"/>
    <property type="evidence" value="ECO:0007669"/>
    <property type="project" value="TreeGrafter"/>
</dbReference>
<feature type="repeat" description="WD" evidence="3">
    <location>
        <begin position="251"/>
        <end position="286"/>
    </location>
</feature>
<feature type="domain" description="CTLH" evidence="5">
    <location>
        <begin position="79"/>
        <end position="135"/>
    </location>
</feature>
<evidence type="ECO:0000256" key="4">
    <source>
        <dbReference type="SAM" id="MobiDB-lite"/>
    </source>
</evidence>
<dbReference type="Gene3D" id="2.130.10.10">
    <property type="entry name" value="YVTN repeat-like/Quinoprotein amine dehydrogenase"/>
    <property type="match status" value="2"/>
</dbReference>
<dbReference type="OrthoDB" id="972532at2759"/>
<dbReference type="PROSITE" id="PS50897">
    <property type="entry name" value="CTLH"/>
    <property type="match status" value="1"/>
</dbReference>
<evidence type="ECO:0000256" key="1">
    <source>
        <dbReference type="ARBA" id="ARBA00022574"/>
    </source>
</evidence>
<dbReference type="GO" id="GO:0043161">
    <property type="term" value="P:proteasome-mediated ubiquitin-dependent protein catabolic process"/>
    <property type="evidence" value="ECO:0007669"/>
    <property type="project" value="TreeGrafter"/>
</dbReference>
<feature type="repeat" description="WD" evidence="3">
    <location>
        <begin position="400"/>
        <end position="426"/>
    </location>
</feature>
<dbReference type="InterPro" id="IPR019775">
    <property type="entry name" value="WD40_repeat_CS"/>
</dbReference>
<feature type="repeat" description="WD" evidence="3">
    <location>
        <begin position="427"/>
        <end position="458"/>
    </location>
</feature>
<dbReference type="PROSITE" id="PS50294">
    <property type="entry name" value="WD_REPEATS_REGION"/>
    <property type="match status" value="2"/>
</dbReference>
<comment type="caution">
    <text evidence="6">The sequence shown here is derived from an EMBL/GenBank/DDBJ whole genome shotgun (WGS) entry which is preliminary data.</text>
</comment>
<dbReference type="PROSITE" id="PS00678">
    <property type="entry name" value="WD_REPEATS_1"/>
    <property type="match status" value="1"/>
</dbReference>
<dbReference type="PANTHER" id="PTHR22838:SF0">
    <property type="entry name" value="WD REPEAT-CONTAINING PROTEIN 26"/>
    <property type="match status" value="1"/>
</dbReference>
<dbReference type="InterPro" id="IPR006595">
    <property type="entry name" value="CTLH_C"/>
</dbReference>
<proteinExistence type="predicted"/>
<dbReference type="InterPro" id="IPR054080">
    <property type="entry name" value="TPR1-like_2nd"/>
</dbReference>
<name>A0A9P6UXP8_9FUNG</name>
<dbReference type="SUPFAM" id="SSF50978">
    <property type="entry name" value="WD40 repeat-like"/>
    <property type="match status" value="1"/>
</dbReference>
<dbReference type="Proteomes" id="UP000738325">
    <property type="component" value="Unassembled WGS sequence"/>
</dbReference>
<organism evidence="6 7">
    <name type="scientific">Dissophora globulifera</name>
    <dbReference type="NCBI Taxonomy" id="979702"/>
    <lineage>
        <taxon>Eukaryota</taxon>
        <taxon>Fungi</taxon>
        <taxon>Fungi incertae sedis</taxon>
        <taxon>Mucoromycota</taxon>
        <taxon>Mortierellomycotina</taxon>
        <taxon>Mortierellomycetes</taxon>
        <taxon>Mortierellales</taxon>
        <taxon>Mortierellaceae</taxon>
        <taxon>Dissophora</taxon>
    </lineage>
</organism>
<dbReference type="Pfam" id="PF00400">
    <property type="entry name" value="WD40"/>
    <property type="match status" value="3"/>
</dbReference>
<evidence type="ECO:0000313" key="7">
    <source>
        <dbReference type="Proteomes" id="UP000738325"/>
    </source>
</evidence>
<dbReference type="PROSITE" id="PS50896">
    <property type="entry name" value="LISH"/>
    <property type="match status" value="1"/>
</dbReference>
<dbReference type="Pfam" id="PF23627">
    <property type="entry name" value="LisH_WDR26"/>
    <property type="match status" value="1"/>
</dbReference>
<protein>
    <recommendedName>
        <fullName evidence="5">CTLH domain-containing protein</fullName>
    </recommendedName>
</protein>